<dbReference type="Proteomes" id="UP001497482">
    <property type="component" value="Chromosome 10"/>
</dbReference>
<evidence type="ECO:0000256" key="6">
    <source>
        <dbReference type="RuleBase" id="RU210713"/>
    </source>
</evidence>
<dbReference type="GO" id="GO:0030182">
    <property type="term" value="P:neuron differentiation"/>
    <property type="evidence" value="ECO:0007669"/>
    <property type="project" value="TreeGrafter"/>
</dbReference>
<feature type="compositionally biased region" description="Low complexity" evidence="7">
    <location>
        <begin position="211"/>
        <end position="239"/>
    </location>
</feature>
<evidence type="ECO:0000256" key="3">
    <source>
        <dbReference type="ARBA" id="ARBA00022824"/>
    </source>
</evidence>
<gene>
    <name evidence="9" type="ORF">KC01_LOCUS2796</name>
</gene>
<dbReference type="InterPro" id="IPR003388">
    <property type="entry name" value="Reticulon"/>
</dbReference>
<comment type="subcellular location">
    <subcellularLocation>
        <location evidence="1 6">Endoplasmic reticulum membrane</location>
        <topology evidence="1 6">Multi-pass membrane protein</topology>
    </subcellularLocation>
</comment>
<feature type="transmembrane region" description="Helical" evidence="6">
    <location>
        <begin position="343"/>
        <end position="376"/>
    </location>
</feature>
<reference evidence="9 10" key="1">
    <citation type="submission" date="2024-04" db="EMBL/GenBank/DDBJ databases">
        <authorList>
            <person name="Waldvogel A.-M."/>
            <person name="Schoenle A."/>
        </authorList>
    </citation>
    <scope>NUCLEOTIDE SEQUENCE [LARGE SCALE GENOMIC DNA]</scope>
</reference>
<dbReference type="PANTHER" id="PTHR45799:SF7">
    <property type="entry name" value="RETICULON"/>
    <property type="match status" value="1"/>
</dbReference>
<evidence type="ECO:0000256" key="1">
    <source>
        <dbReference type="ARBA" id="ARBA00004477"/>
    </source>
</evidence>
<dbReference type="InterPro" id="IPR046964">
    <property type="entry name" value="RTN1-4"/>
</dbReference>
<dbReference type="PANTHER" id="PTHR45799">
    <property type="entry name" value="RETICULON-LIKE PROTEIN"/>
    <property type="match status" value="1"/>
</dbReference>
<name>A0AAV2IZN6_KNICA</name>
<protein>
    <recommendedName>
        <fullName evidence="6">Reticulon</fullName>
    </recommendedName>
</protein>
<dbReference type="Pfam" id="PF02453">
    <property type="entry name" value="Reticulon"/>
    <property type="match status" value="1"/>
</dbReference>
<evidence type="ECO:0000256" key="7">
    <source>
        <dbReference type="SAM" id="MobiDB-lite"/>
    </source>
</evidence>
<evidence type="ECO:0000256" key="4">
    <source>
        <dbReference type="ARBA" id="ARBA00022989"/>
    </source>
</evidence>
<feature type="compositionally biased region" description="Acidic residues" evidence="7">
    <location>
        <begin position="55"/>
        <end position="67"/>
    </location>
</feature>
<evidence type="ECO:0000259" key="8">
    <source>
        <dbReference type="PROSITE" id="PS50845"/>
    </source>
</evidence>
<dbReference type="EMBL" id="OZ035832">
    <property type="protein sequence ID" value="CAL1570515.1"/>
    <property type="molecule type" value="Genomic_DNA"/>
</dbReference>
<dbReference type="GO" id="GO:0007420">
    <property type="term" value="P:brain development"/>
    <property type="evidence" value="ECO:0007669"/>
    <property type="project" value="TreeGrafter"/>
</dbReference>
<dbReference type="PROSITE" id="PS50845">
    <property type="entry name" value="RETICULON"/>
    <property type="match status" value="1"/>
</dbReference>
<sequence>MGFPQQVQCSSLCLTLLSSEEYGSVASTPDSTPPCTDGGNEESELCELQTAREWSEDDEGADGDDADGLASSPSLWGTPRQHSYELTFSYIAIAEPEAVGVSRHLRERRRGGSRSSRTTLFRTDTLETLLDSPDVEWDSQAFLTQEGQEAAAATAATAAVETCLETSHAEWTNFERENYGLSEQSTSQLYQYHETQEEDAGFQRNETFTIHTSTPSHHPSHTLQSATSSSSPETVSPVSRETLSVKRLTSVQLPAVAATGLKSQDQLVSEHWFSALDLAEADVAWTLRAASRAQPKTAQKDQWSSDSGTDSDSRHKGNTGAALKMASKAMDLIYWKDTERSGMVLTGLVVGLLSLFQLSIISVLATVSLAVMCFTISVRLYYQVLYILNWGDGVHPFKTYLDLDISLSGELADKLMQKAIVTTVSVVDALKRLFFVGNLFNSLKFLFLLYLVTFVGKLFNGLTLLIISIIALFSLPLLYQRHQEQADKIIAKVQGHYDNISEILLRLAHGGSPPPDPTADGAKPKTQ</sequence>
<feature type="compositionally biased region" description="Polar residues" evidence="7">
    <location>
        <begin position="25"/>
        <end position="34"/>
    </location>
</feature>
<feature type="transmembrane region" description="Helical" evidence="6">
    <location>
        <begin position="458"/>
        <end position="479"/>
    </location>
</feature>
<keyword evidence="2 6" id="KW-0812">Transmembrane</keyword>
<dbReference type="GO" id="GO:0005789">
    <property type="term" value="C:endoplasmic reticulum membrane"/>
    <property type="evidence" value="ECO:0007669"/>
    <property type="project" value="UniProtKB-SubCell"/>
</dbReference>
<evidence type="ECO:0000256" key="5">
    <source>
        <dbReference type="ARBA" id="ARBA00023136"/>
    </source>
</evidence>
<dbReference type="GO" id="GO:0071787">
    <property type="term" value="P:endoplasmic reticulum tubular network formation"/>
    <property type="evidence" value="ECO:0007669"/>
    <property type="project" value="TreeGrafter"/>
</dbReference>
<feature type="compositionally biased region" description="Polar residues" evidence="7">
    <location>
        <begin position="296"/>
        <end position="310"/>
    </location>
</feature>
<feature type="region of interest" description="Disordered" evidence="7">
    <location>
        <begin position="296"/>
        <end position="318"/>
    </location>
</feature>
<accession>A0AAV2IZN6</accession>
<organism evidence="9 10">
    <name type="scientific">Knipowitschia caucasica</name>
    <name type="common">Caucasian dwarf goby</name>
    <name type="synonym">Pomatoschistus caucasicus</name>
    <dbReference type="NCBI Taxonomy" id="637954"/>
    <lineage>
        <taxon>Eukaryota</taxon>
        <taxon>Metazoa</taxon>
        <taxon>Chordata</taxon>
        <taxon>Craniata</taxon>
        <taxon>Vertebrata</taxon>
        <taxon>Euteleostomi</taxon>
        <taxon>Actinopterygii</taxon>
        <taxon>Neopterygii</taxon>
        <taxon>Teleostei</taxon>
        <taxon>Neoteleostei</taxon>
        <taxon>Acanthomorphata</taxon>
        <taxon>Gobiaria</taxon>
        <taxon>Gobiiformes</taxon>
        <taxon>Gobioidei</taxon>
        <taxon>Gobiidae</taxon>
        <taxon>Gobiinae</taxon>
        <taxon>Knipowitschia</taxon>
    </lineage>
</organism>
<proteinExistence type="predicted"/>
<dbReference type="Gene3D" id="1.20.5.2480">
    <property type="match status" value="1"/>
</dbReference>
<dbReference type="GO" id="GO:0014069">
    <property type="term" value="C:postsynaptic density"/>
    <property type="evidence" value="ECO:0007669"/>
    <property type="project" value="TreeGrafter"/>
</dbReference>
<keyword evidence="5 6" id="KW-0472">Membrane</keyword>
<feature type="transmembrane region" description="Helical" evidence="6">
    <location>
        <begin position="433"/>
        <end position="452"/>
    </location>
</feature>
<keyword evidence="10" id="KW-1185">Reference proteome</keyword>
<keyword evidence="3 6" id="KW-0256">Endoplasmic reticulum</keyword>
<feature type="region of interest" description="Disordered" evidence="7">
    <location>
        <begin position="23"/>
        <end position="76"/>
    </location>
</feature>
<evidence type="ECO:0000313" key="10">
    <source>
        <dbReference type="Proteomes" id="UP001497482"/>
    </source>
</evidence>
<keyword evidence="4 6" id="KW-1133">Transmembrane helix</keyword>
<evidence type="ECO:0000313" key="9">
    <source>
        <dbReference type="EMBL" id="CAL1570515.1"/>
    </source>
</evidence>
<feature type="domain" description="Reticulon" evidence="8">
    <location>
        <begin position="329"/>
        <end position="527"/>
    </location>
</feature>
<evidence type="ECO:0000256" key="2">
    <source>
        <dbReference type="ARBA" id="ARBA00022692"/>
    </source>
</evidence>
<dbReference type="GO" id="GO:0043005">
    <property type="term" value="C:neuron projection"/>
    <property type="evidence" value="ECO:0007669"/>
    <property type="project" value="TreeGrafter"/>
</dbReference>
<feature type="region of interest" description="Disordered" evidence="7">
    <location>
        <begin position="210"/>
        <end position="241"/>
    </location>
</feature>
<dbReference type="AlphaFoldDB" id="A0AAV2IZN6"/>